<evidence type="ECO:0000256" key="9">
    <source>
        <dbReference type="ARBA" id="ARBA00048975"/>
    </source>
</evidence>
<protein>
    <recommendedName>
        <fullName evidence="3 10">Lipid-A-disaccharide synthase</fullName>
        <ecNumber evidence="2 10">2.4.1.182</ecNumber>
    </recommendedName>
</protein>
<evidence type="ECO:0000256" key="10">
    <source>
        <dbReference type="NCBIfam" id="TIGR00215"/>
    </source>
</evidence>
<dbReference type="GO" id="GO:0008915">
    <property type="term" value="F:lipid-A-disaccharide synthase activity"/>
    <property type="evidence" value="ECO:0007669"/>
    <property type="project" value="UniProtKB-EC"/>
</dbReference>
<evidence type="ECO:0000313" key="11">
    <source>
        <dbReference type="EMBL" id="MCP9612348.1"/>
    </source>
</evidence>
<keyword evidence="7 11" id="KW-0808">Transferase</keyword>
<evidence type="ECO:0000256" key="2">
    <source>
        <dbReference type="ARBA" id="ARBA00012687"/>
    </source>
</evidence>
<evidence type="ECO:0000256" key="4">
    <source>
        <dbReference type="ARBA" id="ARBA00022516"/>
    </source>
</evidence>
<organism evidence="11 12">
    <name type="scientific">Coprobacter tertius</name>
    <dbReference type="NCBI Taxonomy" id="2944915"/>
    <lineage>
        <taxon>Bacteria</taxon>
        <taxon>Pseudomonadati</taxon>
        <taxon>Bacteroidota</taxon>
        <taxon>Bacteroidia</taxon>
        <taxon>Bacteroidales</taxon>
        <taxon>Barnesiellaceae</taxon>
        <taxon>Coprobacter</taxon>
    </lineage>
</organism>
<reference evidence="11 12" key="1">
    <citation type="submission" date="2022-07" db="EMBL/GenBank/DDBJ databases">
        <title>Fecal culturing of patients with breast cancer.</title>
        <authorList>
            <person name="Teng N.M.Y."/>
            <person name="Kiu R."/>
            <person name="Evans R."/>
            <person name="Baker D.J."/>
            <person name="Zenner C."/>
            <person name="Robinson S.D."/>
            <person name="Hall L.J."/>
        </authorList>
    </citation>
    <scope>NUCLEOTIDE SEQUENCE [LARGE SCALE GENOMIC DNA]</scope>
    <source>
        <strain evidence="11 12">LH1063</strain>
    </source>
</reference>
<evidence type="ECO:0000313" key="12">
    <source>
        <dbReference type="Proteomes" id="UP001205603"/>
    </source>
</evidence>
<dbReference type="PANTHER" id="PTHR30372">
    <property type="entry name" value="LIPID-A-DISACCHARIDE SYNTHASE"/>
    <property type="match status" value="1"/>
</dbReference>
<dbReference type="SUPFAM" id="SSF53756">
    <property type="entry name" value="UDP-Glycosyltransferase/glycogen phosphorylase"/>
    <property type="match status" value="1"/>
</dbReference>
<dbReference type="Pfam" id="PF02684">
    <property type="entry name" value="LpxB"/>
    <property type="match status" value="1"/>
</dbReference>
<evidence type="ECO:0000256" key="6">
    <source>
        <dbReference type="ARBA" id="ARBA00022676"/>
    </source>
</evidence>
<name>A0ABT1MI90_9BACT</name>
<evidence type="ECO:0000256" key="8">
    <source>
        <dbReference type="ARBA" id="ARBA00023098"/>
    </source>
</evidence>
<evidence type="ECO:0000256" key="5">
    <source>
        <dbReference type="ARBA" id="ARBA00022556"/>
    </source>
</evidence>
<gene>
    <name evidence="11" type="primary">lpxB</name>
    <name evidence="11" type="ORF">NMU02_09610</name>
</gene>
<evidence type="ECO:0000256" key="7">
    <source>
        <dbReference type="ARBA" id="ARBA00022679"/>
    </source>
</evidence>
<keyword evidence="12" id="KW-1185">Reference proteome</keyword>
<comment type="catalytic activity">
    <reaction evidence="9">
        <text>a lipid X + a UDP-2-N,3-O-bis[(3R)-3-hydroxyacyl]-alpha-D-glucosamine = a lipid A disaccharide + UDP + H(+)</text>
        <dbReference type="Rhea" id="RHEA:67828"/>
        <dbReference type="ChEBI" id="CHEBI:15378"/>
        <dbReference type="ChEBI" id="CHEBI:58223"/>
        <dbReference type="ChEBI" id="CHEBI:137748"/>
        <dbReference type="ChEBI" id="CHEBI:176338"/>
        <dbReference type="ChEBI" id="CHEBI:176343"/>
        <dbReference type="EC" id="2.4.1.182"/>
    </reaction>
</comment>
<dbReference type="NCBIfam" id="TIGR00215">
    <property type="entry name" value="lpxB"/>
    <property type="match status" value="1"/>
</dbReference>
<evidence type="ECO:0000256" key="3">
    <source>
        <dbReference type="ARBA" id="ARBA00020902"/>
    </source>
</evidence>
<comment type="caution">
    <text evidence="11">The sequence shown here is derived from an EMBL/GenBank/DDBJ whole genome shotgun (WGS) entry which is preliminary data.</text>
</comment>
<keyword evidence="5" id="KW-0441">Lipid A biosynthesis</keyword>
<dbReference type="EMBL" id="JANDHW010000008">
    <property type="protein sequence ID" value="MCP9612348.1"/>
    <property type="molecule type" value="Genomic_DNA"/>
</dbReference>
<keyword evidence="4" id="KW-0444">Lipid biosynthesis</keyword>
<proteinExistence type="predicted"/>
<dbReference type="Proteomes" id="UP001205603">
    <property type="component" value="Unassembled WGS sequence"/>
</dbReference>
<dbReference type="InterPro" id="IPR003835">
    <property type="entry name" value="Glyco_trans_19"/>
</dbReference>
<accession>A0ABT1MI90</accession>
<sequence>MKYYLIAGEASGDLHASALMRALKEEDKDAEFRFFGGDLMAAQGGALVKHYREMAYMGFVQVFLNLNKVFENLALCRKDITRWHPDVLILIDYPSFNLKIAKYVKEMLGIPVFYYISPKIWAWKEYRIKSIKRYVDKMYSILPFEVPFYKNHGYKIDYVGNPTVDEISERPFADETFDAFILGNNLPDKPVIALLAGSRRAEIAENLPKMIEAASSFPDFQMIVAGAPGIEPEYYNQFTEGKNVSVVFNSTFRLLQQASAALVTSGTATLETALFNVPQVVCYHMGGGKFTYRLFKRILHVRFVSLVNLIADEEIVPELLVHLFTVENVRKELGKILYEGEGRRKMLLGYRLVAEKLGKPGAPANAARMMVETLTNYKH</sequence>
<evidence type="ECO:0000256" key="1">
    <source>
        <dbReference type="ARBA" id="ARBA00002056"/>
    </source>
</evidence>
<comment type="function">
    <text evidence="1">Condensation of UDP-2,3-diacylglucosamine and 2,3-diacylglucosamine-1-phosphate to form lipid A disaccharide, a precursor of lipid A, a phosphorylated glycolipid that anchors the lipopolysaccharide to the outer membrane of the cell.</text>
</comment>
<dbReference type="PANTHER" id="PTHR30372:SF4">
    <property type="entry name" value="LIPID-A-DISACCHARIDE SYNTHASE, MITOCHONDRIAL-RELATED"/>
    <property type="match status" value="1"/>
</dbReference>
<dbReference type="EC" id="2.4.1.182" evidence="2 10"/>
<keyword evidence="6 11" id="KW-0328">Glycosyltransferase</keyword>
<keyword evidence="8" id="KW-0443">Lipid metabolism</keyword>
<dbReference type="RefSeq" id="WP_255027641.1">
    <property type="nucleotide sequence ID" value="NZ_JANDHW010000008.1"/>
</dbReference>